<dbReference type="Proteomes" id="UP001162992">
    <property type="component" value="Chromosome 20"/>
</dbReference>
<sequence>MGASASKKIEHALEKSSTFQKAVAISFEECVALSQHSFPGVCAYQLLDASTKIYEMISLEEDDSISQYREKWLPQPPSQVEVDDTIQKERLFEGGRRTLDLKEFRLFATSLFRDMCLATACHRLALFVPVGSLGVLAAHLTASRLPFVGPMYRASGPLLPGLLLGSVVGAVLSLKFNLG</sequence>
<accession>A0ACC2AN82</accession>
<reference evidence="2" key="1">
    <citation type="journal article" date="2024" name="Proc. Natl. Acad. Sci. U.S.A.">
        <title>Extraordinary preservation of gene collinearity over three hundred million years revealed in homosporous lycophytes.</title>
        <authorList>
            <person name="Li C."/>
            <person name="Wickell D."/>
            <person name="Kuo L.Y."/>
            <person name="Chen X."/>
            <person name="Nie B."/>
            <person name="Liao X."/>
            <person name="Peng D."/>
            <person name="Ji J."/>
            <person name="Jenkins J."/>
            <person name="Williams M."/>
            <person name="Shu S."/>
            <person name="Plott C."/>
            <person name="Barry K."/>
            <person name="Rajasekar S."/>
            <person name="Grimwood J."/>
            <person name="Han X."/>
            <person name="Sun S."/>
            <person name="Hou Z."/>
            <person name="He W."/>
            <person name="Dai G."/>
            <person name="Sun C."/>
            <person name="Schmutz J."/>
            <person name="Leebens-Mack J.H."/>
            <person name="Li F.W."/>
            <person name="Wang L."/>
        </authorList>
    </citation>
    <scope>NUCLEOTIDE SEQUENCE [LARGE SCALE GENOMIC DNA]</scope>
    <source>
        <strain evidence="2">cv. PW_Plant_1</strain>
    </source>
</reference>
<evidence type="ECO:0000313" key="1">
    <source>
        <dbReference type="EMBL" id="KAJ7519023.1"/>
    </source>
</evidence>
<gene>
    <name evidence="1" type="ORF">O6H91_20G019700</name>
</gene>
<proteinExistence type="predicted"/>
<name>A0ACC2AN82_DIPCM</name>
<dbReference type="EMBL" id="CM055111">
    <property type="protein sequence ID" value="KAJ7519023.1"/>
    <property type="molecule type" value="Genomic_DNA"/>
</dbReference>
<protein>
    <submittedName>
        <fullName evidence="1">Uncharacterized protein</fullName>
    </submittedName>
</protein>
<comment type="caution">
    <text evidence="1">The sequence shown here is derived from an EMBL/GenBank/DDBJ whole genome shotgun (WGS) entry which is preliminary data.</text>
</comment>
<evidence type="ECO:0000313" key="2">
    <source>
        <dbReference type="Proteomes" id="UP001162992"/>
    </source>
</evidence>
<organism evidence="1 2">
    <name type="scientific">Diphasiastrum complanatum</name>
    <name type="common">Issler's clubmoss</name>
    <name type="synonym">Lycopodium complanatum</name>
    <dbReference type="NCBI Taxonomy" id="34168"/>
    <lineage>
        <taxon>Eukaryota</taxon>
        <taxon>Viridiplantae</taxon>
        <taxon>Streptophyta</taxon>
        <taxon>Embryophyta</taxon>
        <taxon>Tracheophyta</taxon>
        <taxon>Lycopodiopsida</taxon>
        <taxon>Lycopodiales</taxon>
        <taxon>Lycopodiaceae</taxon>
        <taxon>Lycopodioideae</taxon>
        <taxon>Diphasiastrum</taxon>
    </lineage>
</organism>
<keyword evidence="2" id="KW-1185">Reference proteome</keyword>